<feature type="transmembrane region" description="Helical" evidence="1">
    <location>
        <begin position="221"/>
        <end position="239"/>
    </location>
</feature>
<keyword evidence="3" id="KW-1185">Reference proteome</keyword>
<dbReference type="PROSITE" id="PS51257">
    <property type="entry name" value="PROKAR_LIPOPROTEIN"/>
    <property type="match status" value="1"/>
</dbReference>
<feature type="transmembrane region" description="Helical" evidence="1">
    <location>
        <begin position="127"/>
        <end position="149"/>
    </location>
</feature>
<keyword evidence="1" id="KW-1133">Transmembrane helix</keyword>
<feature type="transmembrane region" description="Helical" evidence="1">
    <location>
        <begin position="196"/>
        <end position="214"/>
    </location>
</feature>
<feature type="transmembrane region" description="Helical" evidence="1">
    <location>
        <begin position="7"/>
        <end position="26"/>
    </location>
</feature>
<keyword evidence="1" id="KW-0812">Transmembrane</keyword>
<sequence length="390" mass="44276">MSWKFKTILLVMMSSALACGFLHHLVPPTVLNFERLHIFLFNLCTGGTLLIYFTEGCPALSRRGTLFLGLALAFAFCAFFQWYLPTIFIPLVLAYLIEMTRIEHFGSRFPKGLFTLQDSVPKKFHQAALLCLSLGLLLSSPVILNSVYLHWFTIEKLKLDTFFLGFSFPVSLISMSVIFTLMKQETRPITAVLKEISFWSINLGVIIFFGFILANLFAAQVTISSLLFLTVAFILYLYWHEGIQLQQKAFLTSGILFLLITSLTGILYILLSFSPYYTSDISHPLLRLHAFTALYGWNLSGLAVISRHGDFPLQLHSKTVILLHWLTVLILCPLGYFQPVFAILAVLAYTWLLFRVFFNQGIVDQELTALQDTHLYPAQKTAGSCREEHL</sequence>
<accession>A0A7T6APG2</accession>
<evidence type="ECO:0000313" key="2">
    <source>
        <dbReference type="EMBL" id="QQG64598.1"/>
    </source>
</evidence>
<organism evidence="2 3">
    <name type="scientific">Desulfobulbus oligotrophicus</name>
    <dbReference type="NCBI Taxonomy" id="1909699"/>
    <lineage>
        <taxon>Bacteria</taxon>
        <taxon>Pseudomonadati</taxon>
        <taxon>Thermodesulfobacteriota</taxon>
        <taxon>Desulfobulbia</taxon>
        <taxon>Desulfobulbales</taxon>
        <taxon>Desulfobulbaceae</taxon>
        <taxon>Desulfobulbus</taxon>
    </lineage>
</organism>
<dbReference type="KEGG" id="dog:HP555_01345"/>
<feature type="transmembrane region" description="Helical" evidence="1">
    <location>
        <begin position="38"/>
        <end position="54"/>
    </location>
</feature>
<dbReference type="RefSeq" id="WP_199263430.1">
    <property type="nucleotide sequence ID" value="NZ_CP054140.1"/>
</dbReference>
<evidence type="ECO:0000313" key="3">
    <source>
        <dbReference type="Proteomes" id="UP000596092"/>
    </source>
</evidence>
<reference evidence="2 3" key="1">
    <citation type="submission" date="2020-05" db="EMBL/GenBank/DDBJ databases">
        <title>Complete genome of Desulfobulbus oligotrophicus.</title>
        <authorList>
            <person name="Podar M."/>
        </authorList>
    </citation>
    <scope>NUCLEOTIDE SEQUENCE [LARGE SCALE GENOMIC DNA]</scope>
    <source>
        <strain evidence="2 3">Prop6</strain>
    </source>
</reference>
<dbReference type="EMBL" id="CP054140">
    <property type="protein sequence ID" value="QQG64598.1"/>
    <property type="molecule type" value="Genomic_DNA"/>
</dbReference>
<evidence type="ECO:0000256" key="1">
    <source>
        <dbReference type="SAM" id="Phobius"/>
    </source>
</evidence>
<gene>
    <name evidence="2" type="ORF">HP555_01345</name>
</gene>
<feature type="transmembrane region" description="Helical" evidence="1">
    <location>
        <begin position="285"/>
        <end position="305"/>
    </location>
</feature>
<keyword evidence="1" id="KW-0472">Membrane</keyword>
<feature type="transmembrane region" description="Helical" evidence="1">
    <location>
        <begin position="251"/>
        <end position="273"/>
    </location>
</feature>
<feature type="transmembrane region" description="Helical" evidence="1">
    <location>
        <begin position="325"/>
        <end position="352"/>
    </location>
</feature>
<dbReference type="AlphaFoldDB" id="A0A7T6APG2"/>
<feature type="transmembrane region" description="Helical" evidence="1">
    <location>
        <begin position="66"/>
        <end position="97"/>
    </location>
</feature>
<dbReference type="Proteomes" id="UP000596092">
    <property type="component" value="Chromosome"/>
</dbReference>
<feature type="transmembrane region" description="Helical" evidence="1">
    <location>
        <begin position="161"/>
        <end position="181"/>
    </location>
</feature>
<proteinExistence type="predicted"/>
<name>A0A7T6APG2_9BACT</name>
<protein>
    <submittedName>
        <fullName evidence="2">Uncharacterized protein</fullName>
    </submittedName>
</protein>